<dbReference type="Proteomes" id="UP000070107">
    <property type="component" value="Unassembled WGS sequence"/>
</dbReference>
<evidence type="ECO:0000256" key="1">
    <source>
        <dbReference type="SAM" id="MobiDB-lite"/>
    </source>
</evidence>
<protein>
    <recommendedName>
        <fullName evidence="2">DUF4167 domain-containing protein</fullName>
    </recommendedName>
</protein>
<reference evidence="3 4" key="1">
    <citation type="submission" date="2015-11" db="EMBL/GenBank/DDBJ databases">
        <title>Draft genome sequence of Paramesorhizobium deserti A-3-E, a strain highly resistant to diverse beta-lactam antibiotics.</title>
        <authorList>
            <person name="Lv R."/>
            <person name="Yang X."/>
            <person name="Fang N."/>
            <person name="Guo J."/>
            <person name="Luo X."/>
            <person name="Peng F."/>
            <person name="Yang R."/>
            <person name="Cui Y."/>
            <person name="Fang C."/>
            <person name="Song Y."/>
        </authorList>
    </citation>
    <scope>NUCLEOTIDE SEQUENCE [LARGE SCALE GENOMIC DNA]</scope>
    <source>
        <strain evidence="3 4">A-3-E</strain>
    </source>
</reference>
<evidence type="ECO:0000313" key="4">
    <source>
        <dbReference type="Proteomes" id="UP000070107"/>
    </source>
</evidence>
<feature type="domain" description="DUF4167" evidence="2">
    <location>
        <begin position="3"/>
        <end position="72"/>
    </location>
</feature>
<dbReference type="AlphaFoldDB" id="A0A135HZ16"/>
<feature type="region of interest" description="Disordered" evidence="1">
    <location>
        <begin position="1"/>
        <end position="33"/>
    </location>
</feature>
<sequence length="78" mass="8777">MKNKQTRQALRSPSGATRNKSSNRPVNIQGARNQYTRYTELARAEALNGNSVEAENYYQHAEHYYRCAAAERTTPAGS</sequence>
<accession>A0A135HZ16</accession>
<keyword evidence="4" id="KW-1185">Reference proteome</keyword>
<organism evidence="3 4">
    <name type="scientific">Paramesorhizobium deserti</name>
    <dbReference type="NCBI Taxonomy" id="1494590"/>
    <lineage>
        <taxon>Bacteria</taxon>
        <taxon>Pseudomonadati</taxon>
        <taxon>Pseudomonadota</taxon>
        <taxon>Alphaproteobacteria</taxon>
        <taxon>Hyphomicrobiales</taxon>
        <taxon>Phyllobacteriaceae</taxon>
        <taxon>Paramesorhizobium</taxon>
    </lineage>
</organism>
<dbReference type="Pfam" id="PF13763">
    <property type="entry name" value="DUF4167"/>
    <property type="match status" value="1"/>
</dbReference>
<comment type="caution">
    <text evidence="3">The sequence shown here is derived from an EMBL/GenBank/DDBJ whole genome shotgun (WGS) entry which is preliminary data.</text>
</comment>
<gene>
    <name evidence="3" type="ORF">ATN84_01290</name>
</gene>
<evidence type="ECO:0000313" key="3">
    <source>
        <dbReference type="EMBL" id="KXF78460.1"/>
    </source>
</evidence>
<dbReference type="EMBL" id="LNTU01000001">
    <property type="protein sequence ID" value="KXF78460.1"/>
    <property type="molecule type" value="Genomic_DNA"/>
</dbReference>
<proteinExistence type="predicted"/>
<dbReference type="InterPro" id="IPR025430">
    <property type="entry name" value="DUF4167"/>
</dbReference>
<name>A0A135HZ16_9HYPH</name>
<evidence type="ECO:0000259" key="2">
    <source>
        <dbReference type="Pfam" id="PF13763"/>
    </source>
</evidence>